<protein>
    <recommendedName>
        <fullName evidence="8">Flavoprotein, HI0933 family</fullName>
    </recommendedName>
</protein>
<dbReference type="AlphaFoldDB" id="A0A1G9B536"/>
<dbReference type="RefSeq" id="WP_092157261.1">
    <property type="nucleotide sequence ID" value="NZ_FNGA01000001.1"/>
</dbReference>
<sequence>MNNSDINTDFDVIILGAGASGLYCAMHAAKRGKRVLVLDHAGKAACKLRVTGGGKCNFTNLSVEPENYLGANPHFCKSALARHNQWDFIEFITEAGIVYEDRNEGELFTLDGAGQIAGLLVSKCHRLGVETLLDRNIDSVEGRGPFTVKTGVEIFEAPSLVVALGSPTWPSVGATALGYNIADQYAHRIVYPHPGLVPLMIGGPNGKICEELSGNSLPVRISCDGVSFEGDMLFTHKGISGPAALQISSYWRKGSSIDIDLLPGQNFGDVLEDFRTENIALHSFMARYFSRKLVDVLLTGEDEETPVSQLTKERRLALSERVHCWTLKPEGTEGYAKAEVVVGGVDTNQVSSKTMESKKVPGLYFIGEVLDVTGWLGGYNLQWAWSSAFAAAEYV</sequence>
<dbReference type="SUPFAM" id="SSF160996">
    <property type="entry name" value="HI0933 insert domain-like"/>
    <property type="match status" value="1"/>
</dbReference>
<dbReference type="SUPFAM" id="SSF51905">
    <property type="entry name" value="FAD/NAD(P)-binding domain"/>
    <property type="match status" value="1"/>
</dbReference>
<reference evidence="7" key="1">
    <citation type="submission" date="2016-10" db="EMBL/GenBank/DDBJ databases">
        <authorList>
            <person name="Varghese N."/>
            <person name="Submissions S."/>
        </authorList>
    </citation>
    <scope>NUCLEOTIDE SEQUENCE [LARGE SCALE GENOMIC DNA]</scope>
    <source>
        <strain evidence="7">DSM 16995</strain>
    </source>
</reference>
<dbReference type="InterPro" id="IPR055178">
    <property type="entry name" value="RsdA/BaiN/AoA(So)-like_dom"/>
</dbReference>
<dbReference type="EMBL" id="FNGA01000001">
    <property type="protein sequence ID" value="SDK34160.1"/>
    <property type="molecule type" value="Genomic_DNA"/>
</dbReference>
<evidence type="ECO:0000256" key="2">
    <source>
        <dbReference type="ARBA" id="ARBA00022630"/>
    </source>
</evidence>
<dbReference type="Gene3D" id="1.10.8.260">
    <property type="entry name" value="HI0933 insert domain-like"/>
    <property type="match status" value="1"/>
</dbReference>
<evidence type="ECO:0000256" key="3">
    <source>
        <dbReference type="ARBA" id="ARBA00022827"/>
    </source>
</evidence>
<evidence type="ECO:0008006" key="8">
    <source>
        <dbReference type="Google" id="ProtNLM"/>
    </source>
</evidence>
<dbReference type="STRING" id="246191.SAMN05660337_0144"/>
<feature type="domain" description="RsdA/BaiN/AoA(So)-like Rossmann fold-like" evidence="4">
    <location>
        <begin position="11"/>
        <end position="393"/>
    </location>
</feature>
<dbReference type="Pfam" id="PF22780">
    <property type="entry name" value="HI0933_like_1st"/>
    <property type="match status" value="1"/>
</dbReference>
<evidence type="ECO:0000259" key="4">
    <source>
        <dbReference type="Pfam" id="PF03486"/>
    </source>
</evidence>
<dbReference type="PRINTS" id="PR00368">
    <property type="entry name" value="FADPNR"/>
</dbReference>
<dbReference type="OrthoDB" id="9773233at2"/>
<proteinExistence type="predicted"/>
<dbReference type="Gene3D" id="2.40.30.10">
    <property type="entry name" value="Translation factors"/>
    <property type="match status" value="1"/>
</dbReference>
<dbReference type="InterPro" id="IPR004792">
    <property type="entry name" value="BaiN-like"/>
</dbReference>
<dbReference type="InterPro" id="IPR023166">
    <property type="entry name" value="BaiN-like_dom_sf"/>
</dbReference>
<name>A0A1G9B536_9BACT</name>
<keyword evidence="7" id="KW-1185">Reference proteome</keyword>
<comment type="cofactor">
    <cofactor evidence="1">
        <name>FAD</name>
        <dbReference type="ChEBI" id="CHEBI:57692"/>
    </cofactor>
</comment>
<organism evidence="6 7">
    <name type="scientific">Maridesulfovibrio ferrireducens</name>
    <dbReference type="NCBI Taxonomy" id="246191"/>
    <lineage>
        <taxon>Bacteria</taxon>
        <taxon>Pseudomonadati</taxon>
        <taxon>Thermodesulfobacteriota</taxon>
        <taxon>Desulfovibrionia</taxon>
        <taxon>Desulfovibrionales</taxon>
        <taxon>Desulfovibrionaceae</taxon>
        <taxon>Maridesulfovibrio</taxon>
    </lineage>
</organism>
<evidence type="ECO:0000313" key="6">
    <source>
        <dbReference type="EMBL" id="SDK34160.1"/>
    </source>
</evidence>
<evidence type="ECO:0000313" key="7">
    <source>
        <dbReference type="Proteomes" id="UP000199053"/>
    </source>
</evidence>
<dbReference type="Pfam" id="PF03486">
    <property type="entry name" value="HI0933_like"/>
    <property type="match status" value="1"/>
</dbReference>
<dbReference type="PANTHER" id="PTHR42887">
    <property type="entry name" value="OS12G0638800 PROTEIN"/>
    <property type="match status" value="1"/>
</dbReference>
<keyword evidence="3" id="KW-0274">FAD</keyword>
<dbReference type="Proteomes" id="UP000199053">
    <property type="component" value="Unassembled WGS sequence"/>
</dbReference>
<dbReference type="InterPro" id="IPR036188">
    <property type="entry name" value="FAD/NAD-bd_sf"/>
</dbReference>
<keyword evidence="2" id="KW-0285">Flavoprotein</keyword>
<evidence type="ECO:0000256" key="1">
    <source>
        <dbReference type="ARBA" id="ARBA00001974"/>
    </source>
</evidence>
<dbReference type="PRINTS" id="PR00411">
    <property type="entry name" value="PNDRDTASEI"/>
</dbReference>
<gene>
    <name evidence="6" type="ORF">SAMN05660337_0144</name>
</gene>
<dbReference type="InterPro" id="IPR057661">
    <property type="entry name" value="RsdA/BaiN/AoA(So)_Rossmann"/>
</dbReference>
<evidence type="ECO:0000259" key="5">
    <source>
        <dbReference type="Pfam" id="PF22780"/>
    </source>
</evidence>
<accession>A0A1G9B536</accession>
<dbReference type="PANTHER" id="PTHR42887:SF2">
    <property type="entry name" value="OS12G0638800 PROTEIN"/>
    <property type="match status" value="1"/>
</dbReference>
<dbReference type="Gene3D" id="3.50.50.60">
    <property type="entry name" value="FAD/NAD(P)-binding domain"/>
    <property type="match status" value="1"/>
</dbReference>
<dbReference type="NCBIfam" id="TIGR00275">
    <property type="entry name" value="aminoacetone oxidase family FAD-binding enzyme"/>
    <property type="match status" value="1"/>
</dbReference>
<feature type="domain" description="RsdA/BaiN/AoA(So)-like insert" evidence="5">
    <location>
        <begin position="193"/>
        <end position="340"/>
    </location>
</feature>